<feature type="compositionally biased region" description="Low complexity" evidence="1">
    <location>
        <begin position="28"/>
        <end position="42"/>
    </location>
</feature>
<dbReference type="Proteomes" id="UP000026962">
    <property type="component" value="Chromosome 3"/>
</dbReference>
<keyword evidence="3" id="KW-1185">Reference proteome</keyword>
<evidence type="ECO:0000256" key="1">
    <source>
        <dbReference type="SAM" id="MobiDB-lite"/>
    </source>
</evidence>
<proteinExistence type="predicted"/>
<organism evidence="2">
    <name type="scientific">Oryza punctata</name>
    <name type="common">Red rice</name>
    <dbReference type="NCBI Taxonomy" id="4537"/>
    <lineage>
        <taxon>Eukaryota</taxon>
        <taxon>Viridiplantae</taxon>
        <taxon>Streptophyta</taxon>
        <taxon>Embryophyta</taxon>
        <taxon>Tracheophyta</taxon>
        <taxon>Spermatophyta</taxon>
        <taxon>Magnoliopsida</taxon>
        <taxon>Liliopsida</taxon>
        <taxon>Poales</taxon>
        <taxon>Poaceae</taxon>
        <taxon>BOP clade</taxon>
        <taxon>Oryzoideae</taxon>
        <taxon>Oryzeae</taxon>
        <taxon>Oryzinae</taxon>
        <taxon>Oryza</taxon>
    </lineage>
</organism>
<evidence type="ECO:0000313" key="3">
    <source>
        <dbReference type="Proteomes" id="UP000026962"/>
    </source>
</evidence>
<dbReference type="HOGENOM" id="CLU_1828454_0_0_1"/>
<feature type="region of interest" description="Disordered" evidence="1">
    <location>
        <begin position="1"/>
        <end position="69"/>
    </location>
</feature>
<sequence>MAAATNPPVAAPMKKLEEATGAEGDGGEAASPAAESAVESGADSTAPSTSNEGTSGARKKLDRNGLSLVMGRTANSKKMKRLHHEYGQLFVLFLVCHENVPHLVSSLRKGKQDKQCIGRQTIAGKAVEEEYTEMRQLHILL</sequence>
<reference evidence="2" key="2">
    <citation type="submission" date="2018-05" db="EMBL/GenBank/DDBJ databases">
        <title>OpunRS2 (Oryza punctata Reference Sequence Version 2).</title>
        <authorList>
            <person name="Zhang J."/>
            <person name="Kudrna D."/>
            <person name="Lee S."/>
            <person name="Talag J."/>
            <person name="Welchert J."/>
            <person name="Wing R.A."/>
        </authorList>
    </citation>
    <scope>NUCLEOTIDE SEQUENCE [LARGE SCALE GENOMIC DNA]</scope>
</reference>
<accession>A0A0E0KEM4</accession>
<dbReference type="Gramene" id="OPUNC03G19050.1">
    <property type="protein sequence ID" value="OPUNC03G19050.1"/>
    <property type="gene ID" value="OPUNC03G19050"/>
</dbReference>
<reference evidence="2" key="1">
    <citation type="submission" date="2015-04" db="UniProtKB">
        <authorList>
            <consortium name="EnsemblPlants"/>
        </authorList>
    </citation>
    <scope>IDENTIFICATION</scope>
</reference>
<dbReference type="AlphaFoldDB" id="A0A0E0KEM4"/>
<evidence type="ECO:0000313" key="2">
    <source>
        <dbReference type="EnsemblPlants" id="OPUNC03G19050.1"/>
    </source>
</evidence>
<dbReference type="EnsemblPlants" id="OPUNC03G19050.1">
    <property type="protein sequence ID" value="OPUNC03G19050.1"/>
    <property type="gene ID" value="OPUNC03G19050"/>
</dbReference>
<feature type="compositionally biased region" description="Polar residues" evidence="1">
    <location>
        <begin position="43"/>
        <end position="54"/>
    </location>
</feature>
<name>A0A0E0KEM4_ORYPU</name>
<protein>
    <submittedName>
        <fullName evidence="2">Uncharacterized protein</fullName>
    </submittedName>
</protein>